<name>A0ABX5EIG1_9MICO</name>
<evidence type="ECO:0000313" key="1">
    <source>
        <dbReference type="EMBL" id="PRZ10270.1"/>
    </source>
</evidence>
<sequence length="222" mass="22001">MLSTALVGLGVACAAWCVTVPGGRRAASLVVPSTARTGRRPGAGWWRQLTRRSEPEADQVRLAVAQVGALLRSGASPAAAWSRALGVPVDADGLPDREALAATVGGTRPAHAVVAAARLAREVGAPLGGVLEAVGAALVAQTEADAEREASLAGPQATARVLLWLPALGVVLGTALGADPLGTATDGGIGTAAVLLGVLALLAGRTWTQRLVATARTAGAGP</sequence>
<dbReference type="EMBL" id="PVTX01000001">
    <property type="protein sequence ID" value="PRZ10270.1"/>
    <property type="molecule type" value="Genomic_DNA"/>
</dbReference>
<protein>
    <submittedName>
        <fullName evidence="1">Tight adherence protein B</fullName>
    </submittedName>
</protein>
<comment type="caution">
    <text evidence="1">The sequence shown here is derived from an EMBL/GenBank/DDBJ whole genome shotgun (WGS) entry which is preliminary data.</text>
</comment>
<accession>A0ABX5EIG1</accession>
<dbReference type="RefSeq" id="WP_243400790.1">
    <property type="nucleotide sequence ID" value="NZ_PVTX01000001.1"/>
</dbReference>
<organism evidence="1 2">
    <name type="scientific">Isoptericola halotolerans</name>
    <dbReference type="NCBI Taxonomy" id="300560"/>
    <lineage>
        <taxon>Bacteria</taxon>
        <taxon>Bacillati</taxon>
        <taxon>Actinomycetota</taxon>
        <taxon>Actinomycetes</taxon>
        <taxon>Micrococcales</taxon>
        <taxon>Promicromonosporaceae</taxon>
        <taxon>Isoptericola</taxon>
    </lineage>
</organism>
<keyword evidence="2" id="KW-1185">Reference proteome</keyword>
<evidence type="ECO:0000313" key="2">
    <source>
        <dbReference type="Proteomes" id="UP000239895"/>
    </source>
</evidence>
<proteinExistence type="predicted"/>
<gene>
    <name evidence="1" type="ORF">BCL65_101414</name>
</gene>
<dbReference type="Proteomes" id="UP000239895">
    <property type="component" value="Unassembled WGS sequence"/>
</dbReference>
<reference evidence="1 2" key="1">
    <citation type="submission" date="2018-03" db="EMBL/GenBank/DDBJ databases">
        <title>Comparative analysis of microorganisms from saline springs in Andes Mountain Range, Colombia.</title>
        <authorList>
            <person name="Rubin E."/>
        </authorList>
    </citation>
    <scope>NUCLEOTIDE SEQUENCE [LARGE SCALE GENOMIC DNA]</scope>
    <source>
        <strain evidence="1 2">CG 23</strain>
    </source>
</reference>